<evidence type="ECO:0000256" key="1">
    <source>
        <dbReference type="SAM" id="MobiDB-lite"/>
    </source>
</evidence>
<proteinExistence type="predicted"/>
<reference evidence="3" key="1">
    <citation type="submission" date="2020-09" db="EMBL/GenBank/DDBJ databases">
        <authorList>
            <person name="Kikuchi T."/>
        </authorList>
    </citation>
    <scope>NUCLEOTIDE SEQUENCE</scope>
    <source>
        <strain evidence="3">SH1</strain>
    </source>
</reference>
<dbReference type="Proteomes" id="UP000614601">
    <property type="component" value="Unassembled WGS sequence"/>
</dbReference>
<protein>
    <submittedName>
        <fullName evidence="3">Uncharacterized protein</fullName>
    </submittedName>
</protein>
<sequence length="242" mass="27517">MASMIPLFELPLMSSDSLIAETKVISLGPGDDARIRCNIQDSGFDPQTLFLSMNNHNMTGTHRGHSILYDITAYDPSKGEMVFDCAARRRNQKFQVRSLKVVPKTYHSCKYRQCTSNKCGERGLCLEELRTGIEHCFCSGNECKVQEQYYVSPWIWGAGLISLSMISIILGILLCLTRRAEKRESEDDHFVQAEAKLELKDHSEHDVDLDVLYDQADNLIQKPPDPNDYDNLRYDRGTSTQT</sequence>
<keyword evidence="2" id="KW-1133">Transmembrane helix</keyword>
<dbReference type="Proteomes" id="UP000783686">
    <property type="component" value="Unassembled WGS sequence"/>
</dbReference>
<organism evidence="3 4">
    <name type="scientific">Bursaphelenchus okinawaensis</name>
    <dbReference type="NCBI Taxonomy" id="465554"/>
    <lineage>
        <taxon>Eukaryota</taxon>
        <taxon>Metazoa</taxon>
        <taxon>Ecdysozoa</taxon>
        <taxon>Nematoda</taxon>
        <taxon>Chromadorea</taxon>
        <taxon>Rhabditida</taxon>
        <taxon>Tylenchina</taxon>
        <taxon>Tylenchomorpha</taxon>
        <taxon>Aphelenchoidea</taxon>
        <taxon>Aphelenchoididae</taxon>
        <taxon>Bursaphelenchus</taxon>
    </lineage>
</organism>
<gene>
    <name evidence="3" type="ORF">BOKJ2_LOCUS8193</name>
</gene>
<dbReference type="AlphaFoldDB" id="A0A811KVE7"/>
<dbReference type="EMBL" id="CAJFDH010000004">
    <property type="protein sequence ID" value="CAD5218983.1"/>
    <property type="molecule type" value="Genomic_DNA"/>
</dbReference>
<evidence type="ECO:0000313" key="4">
    <source>
        <dbReference type="Proteomes" id="UP000614601"/>
    </source>
</evidence>
<accession>A0A811KVE7</accession>
<keyword evidence="4" id="KW-1185">Reference proteome</keyword>
<keyword evidence="2" id="KW-0472">Membrane</keyword>
<feature type="transmembrane region" description="Helical" evidence="2">
    <location>
        <begin position="154"/>
        <end position="176"/>
    </location>
</feature>
<dbReference type="OrthoDB" id="5805021at2759"/>
<feature type="region of interest" description="Disordered" evidence="1">
    <location>
        <begin position="219"/>
        <end position="242"/>
    </location>
</feature>
<comment type="caution">
    <text evidence="3">The sequence shown here is derived from an EMBL/GenBank/DDBJ whole genome shotgun (WGS) entry which is preliminary data.</text>
</comment>
<evidence type="ECO:0000313" key="3">
    <source>
        <dbReference type="EMBL" id="CAD5218983.1"/>
    </source>
</evidence>
<name>A0A811KVE7_9BILA</name>
<keyword evidence="2" id="KW-0812">Transmembrane</keyword>
<evidence type="ECO:0000256" key="2">
    <source>
        <dbReference type="SAM" id="Phobius"/>
    </source>
</evidence>
<dbReference type="EMBL" id="CAJFCW020000004">
    <property type="protein sequence ID" value="CAG9112248.1"/>
    <property type="molecule type" value="Genomic_DNA"/>
</dbReference>